<dbReference type="AlphaFoldDB" id="A0A8K1CC81"/>
<feature type="coiled-coil region" evidence="4">
    <location>
        <begin position="314"/>
        <end position="355"/>
    </location>
</feature>
<dbReference type="OrthoDB" id="429427at2759"/>
<keyword evidence="8" id="KW-1185">Reference proteome</keyword>
<dbReference type="PANTHER" id="PTHR12214">
    <property type="entry name" value="GC-RICH SEQUENCE DNA-BINDING FACTOR"/>
    <property type="match status" value="1"/>
</dbReference>
<feature type="compositionally biased region" description="Acidic residues" evidence="5">
    <location>
        <begin position="253"/>
        <end position="265"/>
    </location>
</feature>
<gene>
    <name evidence="7" type="ORF">Poli38472_000756</name>
</gene>
<keyword evidence="4" id="KW-0175">Coiled coil</keyword>
<dbReference type="InterPro" id="IPR022783">
    <property type="entry name" value="GCFC_dom"/>
</dbReference>
<sequence>MFRSKKKKSANGSRKRKEFDEDEDQIEEEVSGGVKAPVASEETTLGADKVDLNESIAAGYDEDEEESAMLARMRSRQQKSKGKVGSMSFSSKSAASKRSKVSVRDLMDESEEGANIGRLSFADDAGEQKERKKMKIRPNLSVPNAAEDKSEEAKESTNLYSGDMLASLIKEQNVLRRSVPDSHAAEYNGDDVDMEPTVVLDDELQRGSPVGPDETEEEFIPLNSKLMQARKQKKRVTFGVQDDRVHLPKTTEIEEPMDEEDDEEDQSAKWEEELMRRGGRNVQSSQASERRRKDAKGAYPTRKKIPRASLSDVMMSLQRKLEHASVENDRVARELSRLDAEASLIEQKLKEQREEHLVSSEQFEYFQEVEDFVKGLSYCLREKVLVIEAKEKEIAAKLVENAKSSRELRKQDILDEVHFCLSSGVLSHVNVVGTPVDTNGHSESSAQDMNARLVRFQQVTAASKTIQHDLDVDIFADAVDDMNSIDRVYGRFQEWKAKFPDVYKTSYCDLALVKLYGPYVRAELLSWDPLASFAGSGKKQPHILDDMVWFRTLRQHITTKTAELEEPVLSLVRDVVIAQVSQAIDTRFDPFSAAHVSSLTQFLEGMQGTWKQSEHTLDALIQTTTTHIVATAKSLPLLALDDNEVKVERSRIFASYLISQFCNLLENALTLFVTLPRDGAAHLRGFQCVMQLLHQLLAYLNQSKQLGKTALAQQATQTVQQLSGSSFMQSLVARSAREQQEFRHLLELFQPHIST</sequence>
<evidence type="ECO:0000256" key="3">
    <source>
        <dbReference type="ARBA" id="ARBA00023242"/>
    </source>
</evidence>
<evidence type="ECO:0000259" key="6">
    <source>
        <dbReference type="Pfam" id="PF07842"/>
    </source>
</evidence>
<keyword evidence="3" id="KW-0539">Nucleus</keyword>
<evidence type="ECO:0000313" key="8">
    <source>
        <dbReference type="Proteomes" id="UP000794436"/>
    </source>
</evidence>
<feature type="region of interest" description="Disordered" evidence="5">
    <location>
        <begin position="1"/>
        <end position="160"/>
    </location>
</feature>
<accession>A0A8K1CC81</accession>
<dbReference type="GO" id="GO:0003677">
    <property type="term" value="F:DNA binding"/>
    <property type="evidence" value="ECO:0007669"/>
    <property type="project" value="InterPro"/>
</dbReference>
<evidence type="ECO:0000256" key="4">
    <source>
        <dbReference type="SAM" id="Coils"/>
    </source>
</evidence>
<dbReference type="Pfam" id="PF07842">
    <property type="entry name" value="GCFC"/>
    <property type="match status" value="1"/>
</dbReference>
<feature type="region of interest" description="Disordered" evidence="5">
    <location>
        <begin position="204"/>
        <end position="301"/>
    </location>
</feature>
<dbReference type="GO" id="GO:0005634">
    <property type="term" value="C:nucleus"/>
    <property type="evidence" value="ECO:0007669"/>
    <property type="project" value="UniProtKB-SubCell"/>
</dbReference>
<feature type="compositionally biased region" description="Acidic residues" evidence="5">
    <location>
        <begin position="20"/>
        <end position="30"/>
    </location>
</feature>
<comment type="caution">
    <text evidence="7">The sequence shown here is derived from an EMBL/GenBank/DDBJ whole genome shotgun (WGS) entry which is preliminary data.</text>
</comment>
<evidence type="ECO:0000256" key="5">
    <source>
        <dbReference type="SAM" id="MobiDB-lite"/>
    </source>
</evidence>
<dbReference type="EMBL" id="SPLM01000108">
    <property type="protein sequence ID" value="TMW60714.1"/>
    <property type="molecule type" value="Genomic_DNA"/>
</dbReference>
<comment type="subcellular location">
    <subcellularLocation>
        <location evidence="1">Nucleus</location>
    </subcellularLocation>
</comment>
<dbReference type="InterPro" id="IPR012890">
    <property type="entry name" value="GCFC2-like"/>
</dbReference>
<evidence type="ECO:0000313" key="7">
    <source>
        <dbReference type="EMBL" id="TMW60714.1"/>
    </source>
</evidence>
<organism evidence="7 8">
    <name type="scientific">Pythium oligandrum</name>
    <name type="common">Mycoparasitic fungus</name>
    <dbReference type="NCBI Taxonomy" id="41045"/>
    <lineage>
        <taxon>Eukaryota</taxon>
        <taxon>Sar</taxon>
        <taxon>Stramenopiles</taxon>
        <taxon>Oomycota</taxon>
        <taxon>Peronosporomycetes</taxon>
        <taxon>Pythiales</taxon>
        <taxon>Pythiaceae</taxon>
        <taxon>Pythium</taxon>
    </lineage>
</organism>
<proteinExistence type="inferred from homology"/>
<feature type="compositionally biased region" description="Basic and acidic residues" evidence="5">
    <location>
        <begin position="266"/>
        <end position="276"/>
    </location>
</feature>
<feature type="compositionally biased region" description="Low complexity" evidence="5">
    <location>
        <begin position="83"/>
        <end position="94"/>
    </location>
</feature>
<protein>
    <recommendedName>
        <fullName evidence="6">GCF C-terminal domain-containing protein</fullName>
    </recommendedName>
</protein>
<evidence type="ECO:0000256" key="1">
    <source>
        <dbReference type="ARBA" id="ARBA00004123"/>
    </source>
</evidence>
<comment type="similarity">
    <text evidence="2">Belongs to the GCF family.</text>
</comment>
<reference evidence="7" key="1">
    <citation type="submission" date="2019-03" db="EMBL/GenBank/DDBJ databases">
        <title>Long read genome sequence of the mycoparasitic Pythium oligandrum ATCC 38472 isolated from sugarbeet rhizosphere.</title>
        <authorList>
            <person name="Gaulin E."/>
        </authorList>
    </citation>
    <scope>NUCLEOTIDE SEQUENCE</scope>
    <source>
        <strain evidence="7">ATCC 38472_TT</strain>
    </source>
</reference>
<dbReference type="PANTHER" id="PTHR12214:SF0">
    <property type="entry name" value="LD29489P"/>
    <property type="match status" value="1"/>
</dbReference>
<feature type="compositionally biased region" description="Basic residues" evidence="5">
    <location>
        <begin position="1"/>
        <end position="16"/>
    </location>
</feature>
<feature type="compositionally biased region" description="Basic residues" evidence="5">
    <location>
        <begin position="73"/>
        <end position="82"/>
    </location>
</feature>
<feature type="domain" description="GCF C-terminal" evidence="6">
    <location>
        <begin position="486"/>
        <end position="596"/>
    </location>
</feature>
<dbReference type="GO" id="GO:0000398">
    <property type="term" value="P:mRNA splicing, via spliceosome"/>
    <property type="evidence" value="ECO:0007669"/>
    <property type="project" value="InterPro"/>
</dbReference>
<feature type="compositionally biased region" description="Basic and acidic residues" evidence="5">
    <location>
        <begin position="241"/>
        <end position="252"/>
    </location>
</feature>
<evidence type="ECO:0000256" key="2">
    <source>
        <dbReference type="ARBA" id="ARBA00010801"/>
    </source>
</evidence>
<feature type="compositionally biased region" description="Basic and acidic residues" evidence="5">
    <location>
        <begin position="146"/>
        <end position="155"/>
    </location>
</feature>
<name>A0A8K1CC81_PYTOL</name>
<dbReference type="Proteomes" id="UP000794436">
    <property type="component" value="Unassembled WGS sequence"/>
</dbReference>